<dbReference type="Pfam" id="PF00152">
    <property type="entry name" value="tRNA-synt_2"/>
    <property type="match status" value="1"/>
</dbReference>
<feature type="region of interest" description="Disordered" evidence="7">
    <location>
        <begin position="178"/>
        <end position="199"/>
    </location>
</feature>
<dbReference type="InterPro" id="IPR004115">
    <property type="entry name" value="GAD-like_sf"/>
</dbReference>
<keyword evidence="3" id="KW-0547">Nucleotide-binding</keyword>
<evidence type="ECO:0000256" key="5">
    <source>
        <dbReference type="ARBA" id="ARBA00022917"/>
    </source>
</evidence>
<proteinExistence type="inferred from homology"/>
<evidence type="ECO:0000256" key="7">
    <source>
        <dbReference type="SAM" id="MobiDB-lite"/>
    </source>
</evidence>
<dbReference type="EMBL" id="WVTA01000001">
    <property type="protein sequence ID" value="KAK3217417.1"/>
    <property type="molecule type" value="Genomic_DNA"/>
</dbReference>
<evidence type="ECO:0000259" key="8">
    <source>
        <dbReference type="PROSITE" id="PS50862"/>
    </source>
</evidence>
<evidence type="ECO:0000256" key="6">
    <source>
        <dbReference type="ARBA" id="ARBA00023146"/>
    </source>
</evidence>
<keyword evidence="10" id="KW-1185">Reference proteome</keyword>
<evidence type="ECO:0000256" key="4">
    <source>
        <dbReference type="ARBA" id="ARBA00022840"/>
    </source>
</evidence>
<evidence type="ECO:0000256" key="1">
    <source>
        <dbReference type="ARBA" id="ARBA00006303"/>
    </source>
</evidence>
<reference evidence="9 10" key="1">
    <citation type="submission" date="2021-02" db="EMBL/GenBank/DDBJ databases">
        <title>Genome assembly of Pseudopithomyces chartarum.</title>
        <authorList>
            <person name="Jauregui R."/>
            <person name="Singh J."/>
            <person name="Voisey C."/>
        </authorList>
    </citation>
    <scope>NUCLEOTIDE SEQUENCE [LARGE SCALE GENOMIC DNA]</scope>
    <source>
        <strain evidence="9 10">AGR01</strain>
    </source>
</reference>
<dbReference type="NCBIfam" id="NF001750">
    <property type="entry name" value="PRK00476.1"/>
    <property type="match status" value="1"/>
</dbReference>
<evidence type="ECO:0000313" key="10">
    <source>
        <dbReference type="Proteomes" id="UP001280581"/>
    </source>
</evidence>
<gene>
    <name evidence="9" type="ORF">GRF29_1g3006122</name>
</gene>
<dbReference type="InterPro" id="IPR045864">
    <property type="entry name" value="aa-tRNA-synth_II/BPL/LPL"/>
</dbReference>
<comment type="similarity">
    <text evidence="1">Belongs to the class-II aminoacyl-tRNA synthetase family. Type 1 subfamily.</text>
</comment>
<dbReference type="Proteomes" id="UP001280581">
    <property type="component" value="Unassembled WGS sequence"/>
</dbReference>
<dbReference type="PROSITE" id="PS50862">
    <property type="entry name" value="AA_TRNA_LIGASE_II"/>
    <property type="match status" value="1"/>
</dbReference>
<dbReference type="Gene3D" id="2.40.50.140">
    <property type="entry name" value="Nucleic acid-binding proteins"/>
    <property type="match status" value="1"/>
</dbReference>
<dbReference type="AlphaFoldDB" id="A0AAN6RMH3"/>
<dbReference type="InterPro" id="IPR004364">
    <property type="entry name" value="Aa-tRNA-synt_II"/>
</dbReference>
<name>A0AAN6RMH3_9PLEO</name>
<keyword evidence="4" id="KW-0067">ATP-binding</keyword>
<accession>A0AAN6RMH3</accession>
<sequence length="721" mass="80538">MVQLSIIVGIGSRNNSETMGLRQAAQHVKSCNPYLRRPNAEISRFVRARPHGTSFYAVAARTKLSTRNFASISETDANTQGILDDYKKSFQQRDWHNAQQLNPKWASANTGKKVTICGYLSNRRDINKKLSFTDLRSTTQEYSIQIVSSANTEGSPEAIAHECIRSLRDWTPVVIEGMLRDPKSPRKQDSGDQPPKDSYTKEGFEYVLKEVELTQITPLNDIPKHMIIKSETAYGPEHRHLQLRTDAAARARLKLRSEAAAKVRFSLLNRSFVEIETPLLFKSTPEGAREFLVPTREKGLAYALPQSPQQYKQILMASGIPKYFQFARCFRDEDLRADRQPEFTQLDIEMAFANEETVMGEIESLLSHIWETLGIQKNPTKMLPFKRMTYEEAMAGYGSDKPDLRFRARVRSTQLEDDFISKITSLKNPKVEAFKMTLTEDARRNRQFVSEFFASPEGKPFLDNPDGQPATFCADAAQPLNGLAALGHSFLSLESETVKADLEAVHGDLLVFQARPDTPFTGGSTAIGNLRLALHKAAISQGLIEAPDPHDFKFLWVKDFPLFSPTNDAEPGQGGTAGLASTHHPFTSPKTAADVDMLLTDPTKAVAAHYDIVVNGVEIGGGSRRIHNAKVQEIIFRDVLKMAPERIEDFRHLLDALKSGCPPHAGIALGWDRLITLITGVDSLRDVIAFPKNGSGEDVMVKSPNRATEAQWDTYHLQVKE</sequence>
<dbReference type="GO" id="GO:0004815">
    <property type="term" value="F:aspartate-tRNA ligase activity"/>
    <property type="evidence" value="ECO:0007669"/>
    <property type="project" value="TreeGrafter"/>
</dbReference>
<comment type="caution">
    <text evidence="9">The sequence shown here is derived from an EMBL/GenBank/DDBJ whole genome shotgun (WGS) entry which is preliminary data.</text>
</comment>
<dbReference type="PRINTS" id="PR01042">
    <property type="entry name" value="TRNASYNTHASP"/>
</dbReference>
<dbReference type="SUPFAM" id="SSF50249">
    <property type="entry name" value="Nucleic acid-binding proteins"/>
    <property type="match status" value="1"/>
</dbReference>
<evidence type="ECO:0000256" key="3">
    <source>
        <dbReference type="ARBA" id="ARBA00022741"/>
    </source>
</evidence>
<dbReference type="PANTHER" id="PTHR22594:SF5">
    <property type="entry name" value="ASPARTATE--TRNA LIGASE, MITOCHONDRIAL"/>
    <property type="match status" value="1"/>
</dbReference>
<dbReference type="InterPro" id="IPR006195">
    <property type="entry name" value="aa-tRNA-synth_II"/>
</dbReference>
<dbReference type="InterPro" id="IPR002312">
    <property type="entry name" value="Asp/Asn-tRNA-synth_IIb"/>
</dbReference>
<dbReference type="SUPFAM" id="SSF55681">
    <property type="entry name" value="Class II aaRS and biotin synthetases"/>
    <property type="match status" value="1"/>
</dbReference>
<organism evidence="9 10">
    <name type="scientific">Pseudopithomyces chartarum</name>
    <dbReference type="NCBI Taxonomy" id="1892770"/>
    <lineage>
        <taxon>Eukaryota</taxon>
        <taxon>Fungi</taxon>
        <taxon>Dikarya</taxon>
        <taxon>Ascomycota</taxon>
        <taxon>Pezizomycotina</taxon>
        <taxon>Dothideomycetes</taxon>
        <taxon>Pleosporomycetidae</taxon>
        <taxon>Pleosporales</taxon>
        <taxon>Massarineae</taxon>
        <taxon>Didymosphaeriaceae</taxon>
        <taxon>Pseudopithomyces</taxon>
    </lineage>
</organism>
<dbReference type="GO" id="GO:0005739">
    <property type="term" value="C:mitochondrion"/>
    <property type="evidence" value="ECO:0007669"/>
    <property type="project" value="TreeGrafter"/>
</dbReference>
<dbReference type="InterPro" id="IPR004524">
    <property type="entry name" value="Asp-tRNA-ligase_1"/>
</dbReference>
<dbReference type="GO" id="GO:0006422">
    <property type="term" value="P:aspartyl-tRNA aminoacylation"/>
    <property type="evidence" value="ECO:0007669"/>
    <property type="project" value="TreeGrafter"/>
</dbReference>
<keyword evidence="6" id="KW-0030">Aminoacyl-tRNA synthetase</keyword>
<evidence type="ECO:0000313" key="9">
    <source>
        <dbReference type="EMBL" id="KAK3217417.1"/>
    </source>
</evidence>
<dbReference type="NCBIfam" id="TIGR00459">
    <property type="entry name" value="aspS_bact"/>
    <property type="match status" value="1"/>
</dbReference>
<dbReference type="HAMAP" id="MF_00044">
    <property type="entry name" value="Asp_tRNA_synth_type1"/>
    <property type="match status" value="1"/>
</dbReference>
<dbReference type="GO" id="GO:0005524">
    <property type="term" value="F:ATP binding"/>
    <property type="evidence" value="ECO:0007669"/>
    <property type="project" value="UniProtKB-KW"/>
</dbReference>
<keyword evidence="2" id="KW-0436">Ligase</keyword>
<protein>
    <recommendedName>
        <fullName evidence="8">Aminoacyl-transfer RNA synthetases class-II family profile domain-containing protein</fullName>
    </recommendedName>
</protein>
<dbReference type="Gene3D" id="3.30.1360.30">
    <property type="entry name" value="GAD-like domain"/>
    <property type="match status" value="1"/>
</dbReference>
<feature type="domain" description="Aminoacyl-transfer RNA synthetases class-II family profile" evidence="8">
    <location>
        <begin position="253"/>
        <end position="704"/>
    </location>
</feature>
<evidence type="ECO:0000256" key="2">
    <source>
        <dbReference type="ARBA" id="ARBA00022598"/>
    </source>
</evidence>
<dbReference type="PANTHER" id="PTHR22594">
    <property type="entry name" value="ASPARTYL/LYSYL-TRNA SYNTHETASE"/>
    <property type="match status" value="1"/>
</dbReference>
<dbReference type="InterPro" id="IPR012340">
    <property type="entry name" value="NA-bd_OB-fold"/>
</dbReference>
<dbReference type="Gene3D" id="3.30.930.10">
    <property type="entry name" value="Bira Bifunctional Protein, Domain 2"/>
    <property type="match status" value="1"/>
</dbReference>
<keyword evidence="5" id="KW-0648">Protein biosynthesis</keyword>